<comment type="caution">
    <text evidence="9">The sequence shown here is derived from an EMBL/GenBank/DDBJ whole genome shotgun (WGS) entry which is preliminary data.</text>
</comment>
<evidence type="ECO:0000256" key="2">
    <source>
        <dbReference type="ARBA" id="ARBA00007935"/>
    </source>
</evidence>
<dbReference type="AlphaFoldDB" id="A0A2G6K6J7"/>
<evidence type="ECO:0000256" key="8">
    <source>
        <dbReference type="SAM" id="Phobius"/>
    </source>
</evidence>
<keyword evidence="5 8" id="KW-0812">Transmembrane</keyword>
<feature type="transmembrane region" description="Helical" evidence="8">
    <location>
        <begin position="235"/>
        <end position="260"/>
    </location>
</feature>
<sequence>MSSPRSLRSIGIVGLGSVAIVAVLASLAIGTKSIPLSEVIDSFTSYNPKVTNHLVVHELRLPRTIVAGLVGIALGAAGALMQAVTRNPLADPGILGVNAGAAFAVVLAIWMLGVSGVSQLIWFALIGAAIASVVVYALGSIGRGGATPVRLALAGTALSALLFALTRAVTLIDEATLDQFRFWAVGSLSGRNSEVAWAVLPFVVVGVVMAIGVSRSLNAIGLGEEAAAGLGVRVSLVRSVAGVAIMLLCGAAVAAVGPIGFVGLVMPHVVRSFFGPDQRWIVPASALAGAGFLLLSDTLGRVIARPSEVQVGIMTAVIGGPAFVALVRKVRMVQL</sequence>
<evidence type="ECO:0000256" key="4">
    <source>
        <dbReference type="ARBA" id="ARBA00022475"/>
    </source>
</evidence>
<feature type="transmembrane region" description="Helical" evidence="8">
    <location>
        <begin position="311"/>
        <end position="330"/>
    </location>
</feature>
<dbReference type="Pfam" id="PF01032">
    <property type="entry name" value="FecCD"/>
    <property type="match status" value="1"/>
</dbReference>
<feature type="transmembrane region" description="Helical" evidence="8">
    <location>
        <begin position="280"/>
        <end position="299"/>
    </location>
</feature>
<keyword evidence="6 8" id="KW-1133">Transmembrane helix</keyword>
<dbReference type="InterPro" id="IPR037294">
    <property type="entry name" value="ABC_BtuC-like"/>
</dbReference>
<organism evidence="9 10">
    <name type="scientific">Ilumatobacter coccineus</name>
    <dbReference type="NCBI Taxonomy" id="467094"/>
    <lineage>
        <taxon>Bacteria</taxon>
        <taxon>Bacillati</taxon>
        <taxon>Actinomycetota</taxon>
        <taxon>Acidimicrobiia</taxon>
        <taxon>Acidimicrobiales</taxon>
        <taxon>Ilumatobacteraceae</taxon>
        <taxon>Ilumatobacter</taxon>
    </lineage>
</organism>
<proteinExistence type="inferred from homology"/>
<keyword evidence="3" id="KW-0813">Transport</keyword>
<dbReference type="EMBL" id="PDSL01000094">
    <property type="protein sequence ID" value="PIE31284.1"/>
    <property type="molecule type" value="Genomic_DNA"/>
</dbReference>
<evidence type="ECO:0000313" key="10">
    <source>
        <dbReference type="Proteomes" id="UP000230914"/>
    </source>
</evidence>
<gene>
    <name evidence="9" type="ORF">CSA55_06050</name>
</gene>
<feature type="transmembrane region" description="Helical" evidence="8">
    <location>
        <begin position="195"/>
        <end position="214"/>
    </location>
</feature>
<evidence type="ECO:0000256" key="1">
    <source>
        <dbReference type="ARBA" id="ARBA00004651"/>
    </source>
</evidence>
<dbReference type="InterPro" id="IPR000522">
    <property type="entry name" value="ABC_transptr_permease_BtuC"/>
</dbReference>
<dbReference type="FunFam" id="1.10.3470.10:FF:000001">
    <property type="entry name" value="Vitamin B12 ABC transporter permease BtuC"/>
    <property type="match status" value="1"/>
</dbReference>
<evidence type="ECO:0000256" key="7">
    <source>
        <dbReference type="ARBA" id="ARBA00023136"/>
    </source>
</evidence>
<protein>
    <submittedName>
        <fullName evidence="9">Fe(3+)-siderophore ABC transporter permease</fullName>
    </submittedName>
</protein>
<feature type="transmembrane region" description="Helical" evidence="8">
    <location>
        <begin position="120"/>
        <end position="139"/>
    </location>
</feature>
<accession>A0A2G6K6J7</accession>
<feature type="transmembrane region" description="Helical" evidence="8">
    <location>
        <begin position="151"/>
        <end position="172"/>
    </location>
</feature>
<feature type="transmembrane region" description="Helical" evidence="8">
    <location>
        <begin position="61"/>
        <end position="81"/>
    </location>
</feature>
<dbReference type="PANTHER" id="PTHR30472:SF1">
    <property type="entry name" value="FE(3+) DICITRATE TRANSPORT SYSTEM PERMEASE PROTEIN FECC-RELATED"/>
    <property type="match status" value="1"/>
</dbReference>
<comment type="similarity">
    <text evidence="2">Belongs to the binding-protein-dependent transport system permease family. FecCD subfamily.</text>
</comment>
<keyword evidence="7 8" id="KW-0472">Membrane</keyword>
<reference evidence="9 10" key="1">
    <citation type="submission" date="2017-10" db="EMBL/GenBank/DDBJ databases">
        <title>Novel microbial diversity and functional potential in the marine mammal oral microbiome.</title>
        <authorList>
            <person name="Dudek N.K."/>
            <person name="Sun C.L."/>
            <person name="Burstein D."/>
            <person name="Kantor R.S."/>
            <person name="Aliaga Goltsman D.S."/>
            <person name="Bik E.M."/>
            <person name="Thomas B.C."/>
            <person name="Banfield J.F."/>
            <person name="Relman D.A."/>
        </authorList>
    </citation>
    <scope>NUCLEOTIDE SEQUENCE [LARGE SCALE GENOMIC DNA]</scope>
    <source>
        <strain evidence="9">DOLJORAL78_61_10</strain>
    </source>
</reference>
<feature type="transmembrane region" description="Helical" evidence="8">
    <location>
        <begin position="93"/>
        <end position="114"/>
    </location>
</feature>
<name>A0A2G6K6J7_9ACTN</name>
<evidence type="ECO:0000256" key="5">
    <source>
        <dbReference type="ARBA" id="ARBA00022692"/>
    </source>
</evidence>
<dbReference type="GO" id="GO:0033214">
    <property type="term" value="P:siderophore-iron import into cell"/>
    <property type="evidence" value="ECO:0007669"/>
    <property type="project" value="TreeGrafter"/>
</dbReference>
<dbReference type="PANTHER" id="PTHR30472">
    <property type="entry name" value="FERRIC ENTEROBACTIN TRANSPORT SYSTEM PERMEASE PROTEIN"/>
    <property type="match status" value="1"/>
</dbReference>
<feature type="transmembrane region" description="Helical" evidence="8">
    <location>
        <begin position="12"/>
        <end position="29"/>
    </location>
</feature>
<dbReference type="GO" id="GO:0022857">
    <property type="term" value="F:transmembrane transporter activity"/>
    <property type="evidence" value="ECO:0007669"/>
    <property type="project" value="InterPro"/>
</dbReference>
<keyword evidence="4" id="KW-1003">Cell membrane</keyword>
<evidence type="ECO:0000313" key="9">
    <source>
        <dbReference type="EMBL" id="PIE31284.1"/>
    </source>
</evidence>
<comment type="subcellular location">
    <subcellularLocation>
        <location evidence="1">Cell membrane</location>
        <topology evidence="1">Multi-pass membrane protein</topology>
    </subcellularLocation>
</comment>
<dbReference type="GO" id="GO:0005886">
    <property type="term" value="C:plasma membrane"/>
    <property type="evidence" value="ECO:0007669"/>
    <property type="project" value="UniProtKB-SubCell"/>
</dbReference>
<dbReference type="SUPFAM" id="SSF81345">
    <property type="entry name" value="ABC transporter involved in vitamin B12 uptake, BtuC"/>
    <property type="match status" value="1"/>
</dbReference>
<dbReference type="CDD" id="cd06550">
    <property type="entry name" value="TM_ABC_iron-siderophores_like"/>
    <property type="match status" value="1"/>
</dbReference>
<dbReference type="Gene3D" id="1.10.3470.10">
    <property type="entry name" value="ABC transporter involved in vitamin B12 uptake, BtuC"/>
    <property type="match status" value="1"/>
</dbReference>
<evidence type="ECO:0000256" key="6">
    <source>
        <dbReference type="ARBA" id="ARBA00022989"/>
    </source>
</evidence>
<dbReference type="Proteomes" id="UP000230914">
    <property type="component" value="Unassembled WGS sequence"/>
</dbReference>
<evidence type="ECO:0000256" key="3">
    <source>
        <dbReference type="ARBA" id="ARBA00022448"/>
    </source>
</evidence>